<dbReference type="SMART" id="SM00093">
    <property type="entry name" value="SERPIN"/>
    <property type="match status" value="1"/>
</dbReference>
<feature type="region of interest" description="Disordered" evidence="2">
    <location>
        <begin position="420"/>
        <end position="440"/>
    </location>
</feature>
<feature type="domain" description="Serpin" evidence="3">
    <location>
        <begin position="119"/>
        <end position="471"/>
    </location>
</feature>
<evidence type="ECO:0000256" key="1">
    <source>
        <dbReference type="RuleBase" id="RU000411"/>
    </source>
</evidence>
<dbReference type="SUPFAM" id="SSF56574">
    <property type="entry name" value="Serpins"/>
    <property type="match status" value="1"/>
</dbReference>
<dbReference type="CDD" id="cd02055">
    <property type="entry name" value="serpinA10_PZI"/>
    <property type="match status" value="1"/>
</dbReference>
<dbReference type="FunFam" id="2.10.310.10:FF:000001">
    <property type="entry name" value="Serpin family A member 1"/>
    <property type="match status" value="1"/>
</dbReference>
<accession>A0A1A7WJ93</accession>
<dbReference type="GO" id="GO:0007596">
    <property type="term" value="P:blood coagulation"/>
    <property type="evidence" value="ECO:0007669"/>
    <property type="project" value="InterPro"/>
</dbReference>
<proteinExistence type="inferred from homology"/>
<gene>
    <name evidence="4" type="primary">SERPINA10A</name>
</gene>
<dbReference type="PROSITE" id="PS00284">
    <property type="entry name" value="SERPIN"/>
    <property type="match status" value="1"/>
</dbReference>
<reference evidence="4" key="2">
    <citation type="submission" date="2016-06" db="EMBL/GenBank/DDBJ databases">
        <title>The genome of a short-lived fish provides insights into sex chromosome evolution and the genetic control of aging.</title>
        <authorList>
            <person name="Reichwald K."/>
            <person name="Felder M."/>
            <person name="Petzold A."/>
            <person name="Koch P."/>
            <person name="Groth M."/>
            <person name="Platzer M."/>
        </authorList>
    </citation>
    <scope>NUCLEOTIDE SEQUENCE</scope>
    <source>
        <tissue evidence="4">Brain</tissue>
    </source>
</reference>
<evidence type="ECO:0000313" key="4">
    <source>
        <dbReference type="EMBL" id="SBP05843.1"/>
    </source>
</evidence>
<dbReference type="InterPro" id="IPR042185">
    <property type="entry name" value="Serpin_sf_2"/>
</dbReference>
<dbReference type="Gene3D" id="3.30.497.10">
    <property type="entry name" value="Antithrombin, subunit I, domain 2"/>
    <property type="match status" value="1"/>
</dbReference>
<dbReference type="PANTHER" id="PTHR11461">
    <property type="entry name" value="SERINE PROTEASE INHIBITOR, SERPIN"/>
    <property type="match status" value="1"/>
</dbReference>
<dbReference type="Pfam" id="PF00079">
    <property type="entry name" value="Serpin"/>
    <property type="match status" value="1"/>
</dbReference>
<dbReference type="GO" id="GO:0005615">
    <property type="term" value="C:extracellular space"/>
    <property type="evidence" value="ECO:0007669"/>
    <property type="project" value="InterPro"/>
</dbReference>
<dbReference type="PANTHER" id="PTHR11461:SF191">
    <property type="entry name" value="PROTEIN Z-DEPENDENT PROTEASE INHIBITOR"/>
    <property type="match status" value="1"/>
</dbReference>
<name>A0A1A7WJ93_9TELE</name>
<reference evidence="4" key="1">
    <citation type="submission" date="2016-05" db="EMBL/GenBank/DDBJ databases">
        <authorList>
            <person name="Lavstsen T."/>
            <person name="Jespersen J.S."/>
        </authorList>
    </citation>
    <scope>NUCLEOTIDE SEQUENCE</scope>
    <source>
        <tissue evidence="4">Brain</tissue>
    </source>
</reference>
<dbReference type="InterPro" id="IPR000215">
    <property type="entry name" value="Serpin_fam"/>
</dbReference>
<dbReference type="Gene3D" id="2.30.39.10">
    <property type="entry name" value="Alpha-1-antitrypsin, domain 1"/>
    <property type="match status" value="1"/>
</dbReference>
<dbReference type="GO" id="GO:0004867">
    <property type="term" value="F:serine-type endopeptidase inhibitor activity"/>
    <property type="evidence" value="ECO:0007669"/>
    <property type="project" value="InterPro"/>
</dbReference>
<protein>
    <submittedName>
        <fullName evidence="4">Serpin peptidase inhibitor, clade A (Alpha-1 antiproteinase, antitrypsin), member 10a</fullName>
    </submittedName>
</protein>
<dbReference type="AlphaFoldDB" id="A0A1A7WJ93"/>
<evidence type="ECO:0000259" key="3">
    <source>
        <dbReference type="SMART" id="SM00093"/>
    </source>
</evidence>
<dbReference type="EMBL" id="HADX01015691">
    <property type="protein sequence ID" value="SBP37923.1"/>
    <property type="molecule type" value="Transcribed_RNA"/>
</dbReference>
<evidence type="ECO:0000256" key="2">
    <source>
        <dbReference type="SAM" id="MobiDB-lite"/>
    </source>
</evidence>
<dbReference type="InterPro" id="IPR042178">
    <property type="entry name" value="Serpin_sf_1"/>
</dbReference>
<organism evidence="4">
    <name type="scientific">Iconisemion striatum</name>
    <dbReference type="NCBI Taxonomy" id="60296"/>
    <lineage>
        <taxon>Eukaryota</taxon>
        <taxon>Metazoa</taxon>
        <taxon>Chordata</taxon>
        <taxon>Craniata</taxon>
        <taxon>Vertebrata</taxon>
        <taxon>Euteleostomi</taxon>
        <taxon>Actinopterygii</taxon>
        <taxon>Neopterygii</taxon>
        <taxon>Teleostei</taxon>
        <taxon>Neoteleostei</taxon>
        <taxon>Acanthomorphata</taxon>
        <taxon>Ovalentaria</taxon>
        <taxon>Atherinomorphae</taxon>
        <taxon>Cyprinodontiformes</taxon>
        <taxon>Nothobranchiidae</taxon>
        <taxon>Iconisemion</taxon>
    </lineage>
</organism>
<comment type="similarity">
    <text evidence="1">Belongs to the serpin family.</text>
</comment>
<sequence length="474" mass="52869">MTHHFLGPILVLSGQKYQPTAAWGFYFETFASRFTRLRFFRWWSDRELVDAQRVKLHTEDQRPAEKTAAAPPAEDTMTPSVLPVVRHLPILLLFLGPVVPERLYPATEDLVNRNADFGVRLYQTVSSRTDDNVLLSPFVLSAGLMALLSGTGGSTLNQLLQGLTLAGLDPEVLPDQFRTLRDLVPQRAMNLQQGMAIFPAEGLSMSLSYQDLVQSKFGGKFQSLLYTSVPEALDAINTWAQEQTGTHIQQMLSTLDPQTQLLVVSAASYQARFSPNFNQTFTQNERFYVNKYRVVMVPMMFRAGKFFLAYDRSLKAGVLQLPMADGAAMLAVLPDEVTDITSVEEEVTSEKIQAWIQKLKKTKLEVQLPCFMLERSYSLKNILQTLDITQVFQDDADISKMGAAKGVKLSEVYHKSVISVDESSSDPSGAGGESTVFSTPPPRLTFNRPFIFIIYQEGTGSLLLMGRVTNPAEK</sequence>
<dbReference type="EMBL" id="HADW01004443">
    <property type="protein sequence ID" value="SBP05843.1"/>
    <property type="molecule type" value="Transcribed_RNA"/>
</dbReference>
<dbReference type="InterPro" id="IPR033835">
    <property type="entry name" value="PZI_serpin_dom"/>
</dbReference>
<dbReference type="InterPro" id="IPR023796">
    <property type="entry name" value="Serpin_dom"/>
</dbReference>
<dbReference type="InterPro" id="IPR023795">
    <property type="entry name" value="Serpin_CS"/>
</dbReference>
<dbReference type="InterPro" id="IPR036186">
    <property type="entry name" value="Serpin_sf"/>
</dbReference>